<feature type="transmembrane region" description="Helical" evidence="1">
    <location>
        <begin position="45"/>
        <end position="69"/>
    </location>
</feature>
<organism evidence="2">
    <name type="scientific">bioreactor metagenome</name>
    <dbReference type="NCBI Taxonomy" id="1076179"/>
    <lineage>
        <taxon>unclassified sequences</taxon>
        <taxon>metagenomes</taxon>
        <taxon>ecological metagenomes</taxon>
    </lineage>
</organism>
<sequence length="155" mass="17911">MSPFAKESAYLHLPTYVSGIIYHIGSFVAIAFFLFALIFPNWNEILSNFAILIEIVLLLSVVCGLFILFKRFIKSDLRSLSIPDDYFSNLFTSCFQLCTFLYMIDSVSAGLYFTLSALFFLWLPVGKTRHLVYFFVARINLGRFYGKRGTWPEKH</sequence>
<accession>A0A645GV35</accession>
<name>A0A645GV35_9ZZZZ</name>
<gene>
    <name evidence="2" type="ORF">SDC9_178078</name>
</gene>
<dbReference type="EMBL" id="VSSQ01081775">
    <property type="protein sequence ID" value="MPN30607.1"/>
    <property type="molecule type" value="Genomic_DNA"/>
</dbReference>
<keyword evidence="1" id="KW-1133">Transmembrane helix</keyword>
<evidence type="ECO:0008006" key="3">
    <source>
        <dbReference type="Google" id="ProtNLM"/>
    </source>
</evidence>
<keyword evidence="1" id="KW-0472">Membrane</keyword>
<feature type="transmembrane region" description="Helical" evidence="1">
    <location>
        <begin position="90"/>
        <end position="123"/>
    </location>
</feature>
<feature type="transmembrane region" description="Helical" evidence="1">
    <location>
        <begin position="20"/>
        <end position="39"/>
    </location>
</feature>
<dbReference type="AlphaFoldDB" id="A0A645GV35"/>
<reference evidence="2" key="1">
    <citation type="submission" date="2019-08" db="EMBL/GenBank/DDBJ databases">
        <authorList>
            <person name="Kucharzyk K."/>
            <person name="Murdoch R.W."/>
            <person name="Higgins S."/>
            <person name="Loffler F."/>
        </authorList>
    </citation>
    <scope>NUCLEOTIDE SEQUENCE</scope>
</reference>
<dbReference type="Gene3D" id="1.20.950.20">
    <property type="entry name" value="Transmembrane di-heme cytochromes, Chain C"/>
    <property type="match status" value="1"/>
</dbReference>
<comment type="caution">
    <text evidence="2">The sequence shown here is derived from an EMBL/GenBank/DDBJ whole genome shotgun (WGS) entry which is preliminary data.</text>
</comment>
<keyword evidence="1" id="KW-0812">Transmembrane</keyword>
<evidence type="ECO:0000313" key="2">
    <source>
        <dbReference type="EMBL" id="MPN30607.1"/>
    </source>
</evidence>
<evidence type="ECO:0000256" key="1">
    <source>
        <dbReference type="SAM" id="Phobius"/>
    </source>
</evidence>
<proteinExistence type="predicted"/>
<protein>
    <recommendedName>
        <fullName evidence="3">NarG-like domain-containing protein</fullName>
    </recommendedName>
</protein>